<dbReference type="InterPro" id="IPR003615">
    <property type="entry name" value="HNH_nuc"/>
</dbReference>
<name>A0ABN1JUP2_9CLOT</name>
<dbReference type="GO" id="GO:0004519">
    <property type="term" value="F:endonuclease activity"/>
    <property type="evidence" value="ECO:0007669"/>
    <property type="project" value="UniProtKB-KW"/>
</dbReference>
<dbReference type="CDD" id="cd00085">
    <property type="entry name" value="HNHc"/>
    <property type="match status" value="1"/>
</dbReference>
<reference evidence="1 2" key="1">
    <citation type="journal article" date="2019" name="Int. J. Syst. Evol. Microbiol.">
        <title>The Global Catalogue of Microorganisms (GCM) 10K type strain sequencing project: providing services to taxonomists for standard genome sequencing and annotation.</title>
        <authorList>
            <consortium name="The Broad Institute Genomics Platform"/>
            <consortium name="The Broad Institute Genome Sequencing Center for Infectious Disease"/>
            <person name="Wu L."/>
            <person name="Ma J."/>
        </authorList>
    </citation>
    <scope>NUCLEOTIDE SEQUENCE [LARGE SCALE GENOMIC DNA]</scope>
    <source>
        <strain evidence="1 2">JCM 1407</strain>
    </source>
</reference>
<keyword evidence="1" id="KW-0540">Nuclease</keyword>
<keyword evidence="1" id="KW-0255">Endonuclease</keyword>
<dbReference type="EMBL" id="BAAACG010000019">
    <property type="protein sequence ID" value="GAA0747018.1"/>
    <property type="molecule type" value="Genomic_DNA"/>
</dbReference>
<accession>A0ABN1JUP2</accession>
<organism evidence="1 2">
    <name type="scientific">Clostridium oceanicum</name>
    <dbReference type="NCBI Taxonomy" id="1543"/>
    <lineage>
        <taxon>Bacteria</taxon>
        <taxon>Bacillati</taxon>
        <taxon>Bacillota</taxon>
        <taxon>Clostridia</taxon>
        <taxon>Eubacteriales</taxon>
        <taxon>Clostridiaceae</taxon>
        <taxon>Clostridium</taxon>
    </lineage>
</organism>
<proteinExistence type="predicted"/>
<dbReference type="Gene3D" id="1.10.30.50">
    <property type="match status" value="1"/>
</dbReference>
<protein>
    <submittedName>
        <fullName evidence="1">HNH endonuclease signature motif containing protein</fullName>
    </submittedName>
</protein>
<sequence length="135" mass="16053">MLSRCEICGKEHAEVHHIVHKCEGGMDIEINYKYLCAKHHRGKYGPHKNENVDLKYKLELQEKLENLLEKEYYTISELQIKLSINKNKAKKIVKGFKRYKEGYKTKEIIYRLMGNNNYSLYEMFNCDEYVALNLA</sequence>
<gene>
    <name evidence="1" type="ORF">GCM10008906_35400</name>
</gene>
<evidence type="ECO:0000313" key="2">
    <source>
        <dbReference type="Proteomes" id="UP001501510"/>
    </source>
</evidence>
<comment type="caution">
    <text evidence="1">The sequence shown here is derived from an EMBL/GenBank/DDBJ whole genome shotgun (WGS) entry which is preliminary data.</text>
</comment>
<evidence type="ECO:0000313" key="1">
    <source>
        <dbReference type="EMBL" id="GAA0747018.1"/>
    </source>
</evidence>
<keyword evidence="1" id="KW-0378">Hydrolase</keyword>
<keyword evidence="2" id="KW-1185">Reference proteome</keyword>
<dbReference type="Proteomes" id="UP001501510">
    <property type="component" value="Unassembled WGS sequence"/>
</dbReference>